<feature type="active site" description="Proton donor/acceptor" evidence="6">
    <location>
        <position position="83"/>
    </location>
</feature>
<feature type="active site" description="Tele-phosphohistidine intermediate" evidence="6">
    <location>
        <position position="10"/>
    </location>
</feature>
<dbReference type="RefSeq" id="WP_047977646.1">
    <property type="nucleotide sequence ID" value="NZ_JWIZ01000071.1"/>
</dbReference>
<feature type="binding site" evidence="7">
    <location>
        <begin position="9"/>
        <end position="16"/>
    </location>
    <ligand>
        <name>substrate</name>
    </ligand>
</feature>
<evidence type="ECO:0000256" key="6">
    <source>
        <dbReference type="PIRSR" id="PIRSR613078-1"/>
    </source>
</evidence>
<dbReference type="STRING" id="67855.RO21_10030"/>
<keyword evidence="5" id="KW-0413">Isomerase</keyword>
<accession>A0A0J5P5L6</accession>
<dbReference type="EMBL" id="JWIZ01000071">
    <property type="protein sequence ID" value="KMK50759.1"/>
    <property type="molecule type" value="Genomic_DNA"/>
</dbReference>
<keyword evidence="9" id="KW-1185">Reference proteome</keyword>
<comment type="caution">
    <text evidence="8">The sequence shown here is derived from an EMBL/GenBank/DDBJ whole genome shotgun (WGS) entry which is preliminary data.</text>
</comment>
<dbReference type="SUPFAM" id="SSF53254">
    <property type="entry name" value="Phosphoglycerate mutase-like"/>
    <property type="match status" value="1"/>
</dbReference>
<evidence type="ECO:0000313" key="9">
    <source>
        <dbReference type="Proteomes" id="UP000036270"/>
    </source>
</evidence>
<organism evidence="8 9">
    <name type="scientific">Muribacter muris</name>
    <dbReference type="NCBI Taxonomy" id="67855"/>
    <lineage>
        <taxon>Bacteria</taxon>
        <taxon>Pseudomonadati</taxon>
        <taxon>Pseudomonadota</taxon>
        <taxon>Gammaproteobacteria</taxon>
        <taxon>Pasteurellales</taxon>
        <taxon>Pasteurellaceae</taxon>
        <taxon>Muribacter</taxon>
    </lineage>
</organism>
<evidence type="ECO:0000256" key="4">
    <source>
        <dbReference type="ARBA" id="ARBA00023152"/>
    </source>
</evidence>
<dbReference type="Gene3D" id="3.40.50.1240">
    <property type="entry name" value="Phosphoglycerate mutase-like"/>
    <property type="match status" value="1"/>
</dbReference>
<dbReference type="InterPro" id="IPR005952">
    <property type="entry name" value="Phosphogly_mut1"/>
</dbReference>
<evidence type="ECO:0000313" key="8">
    <source>
        <dbReference type="EMBL" id="KMK50759.1"/>
    </source>
</evidence>
<dbReference type="GO" id="GO:0006094">
    <property type="term" value="P:gluconeogenesis"/>
    <property type="evidence" value="ECO:0007669"/>
    <property type="project" value="UniProtKB-KW"/>
</dbReference>
<dbReference type="GO" id="GO:0004619">
    <property type="term" value="F:phosphoglycerate mutase activity"/>
    <property type="evidence" value="ECO:0007669"/>
    <property type="project" value="UniProtKB-EC"/>
</dbReference>
<feature type="binding site" evidence="7">
    <location>
        <position position="59"/>
    </location>
    <ligand>
        <name>substrate</name>
    </ligand>
</feature>
<comment type="similarity">
    <text evidence="1">Belongs to the phosphoglycerate mutase family. BPG-dependent PGAM subfamily.</text>
</comment>
<dbReference type="SMART" id="SM00855">
    <property type="entry name" value="PGAM"/>
    <property type="match status" value="1"/>
</dbReference>
<dbReference type="Pfam" id="PF00300">
    <property type="entry name" value="His_Phos_1"/>
    <property type="match status" value="1"/>
</dbReference>
<dbReference type="PANTHER" id="PTHR11931">
    <property type="entry name" value="PHOSPHOGLYCERATE MUTASE"/>
    <property type="match status" value="1"/>
</dbReference>
<dbReference type="Proteomes" id="UP000036270">
    <property type="component" value="Unassembled WGS sequence"/>
</dbReference>
<dbReference type="PATRIC" id="fig|67855.3.peg.2124"/>
<dbReference type="GO" id="GO:0006096">
    <property type="term" value="P:glycolytic process"/>
    <property type="evidence" value="ECO:0007669"/>
    <property type="project" value="UniProtKB-KW"/>
</dbReference>
<dbReference type="InterPro" id="IPR029033">
    <property type="entry name" value="His_PPase_superfam"/>
</dbReference>
<evidence type="ECO:0000256" key="3">
    <source>
        <dbReference type="ARBA" id="ARBA00022432"/>
    </source>
</evidence>
<reference evidence="8 9" key="1">
    <citation type="submission" date="2014-12" db="EMBL/GenBank/DDBJ databases">
        <title>Reclassification of Actinobacillus muris as Muribacter muris.</title>
        <authorList>
            <person name="Christensen H."/>
            <person name="Nicklas W."/>
            <person name="Bisgaard M."/>
        </authorList>
    </citation>
    <scope>NUCLEOTIDE SEQUENCE [LARGE SCALE GENOMIC DNA]</scope>
    <source>
        <strain evidence="8 9">Ackerman80-443D</strain>
    </source>
</reference>
<dbReference type="PIRSF" id="PIRSF000709">
    <property type="entry name" value="6PFK_2-Ptase"/>
    <property type="match status" value="1"/>
</dbReference>
<evidence type="ECO:0000256" key="7">
    <source>
        <dbReference type="PIRSR" id="PIRSR613078-2"/>
    </source>
</evidence>
<name>A0A0J5P5L6_9PAST</name>
<protein>
    <recommendedName>
        <fullName evidence="2">phosphoglycerate mutase (2,3-diphosphoglycerate-dependent)</fullName>
        <ecNumber evidence="2">5.4.2.11</ecNumber>
    </recommendedName>
</protein>
<dbReference type="InterPro" id="IPR013078">
    <property type="entry name" value="His_Pase_superF_clade-1"/>
</dbReference>
<evidence type="ECO:0000256" key="5">
    <source>
        <dbReference type="ARBA" id="ARBA00023235"/>
    </source>
</evidence>
<dbReference type="EC" id="5.4.2.11" evidence="2"/>
<keyword evidence="3" id="KW-0312">Gluconeogenesis</keyword>
<evidence type="ECO:0000256" key="2">
    <source>
        <dbReference type="ARBA" id="ARBA00012028"/>
    </source>
</evidence>
<evidence type="ECO:0000256" key="1">
    <source>
        <dbReference type="ARBA" id="ARBA00006717"/>
    </source>
</evidence>
<dbReference type="CDD" id="cd07067">
    <property type="entry name" value="HP_PGM_like"/>
    <property type="match status" value="1"/>
</dbReference>
<gene>
    <name evidence="8" type="ORF">RO21_10030</name>
</gene>
<dbReference type="AlphaFoldDB" id="A0A0J5P5L6"/>
<proteinExistence type="inferred from homology"/>
<keyword evidence="4" id="KW-0324">Glycolysis</keyword>
<sequence>MALQIYLIRHGRTEWNVAGLLQGSGDSPLVEEGIENAKLTGKALADIEFSACYSSLLKRTHDTAGYIIGERDIPHFHHKGLNELHFGVWEGQRSADLAEHPDYILLRTQPERYKAESSQGELIEDFYHRVMKAFQQIVDRHQDGENILIVSHGMTLTLLTAILKGLPWQQFRNTELHSFVLNTAINVVKVENGKAELVEFNNVEHLVK</sequence>